<dbReference type="EMBL" id="JANPWB010000014">
    <property type="protein sequence ID" value="KAJ1095492.1"/>
    <property type="molecule type" value="Genomic_DNA"/>
</dbReference>
<name>A0AAV7LYR0_PLEWA</name>
<comment type="caution">
    <text evidence="2">The sequence shown here is derived from an EMBL/GenBank/DDBJ whole genome shotgun (WGS) entry which is preliminary data.</text>
</comment>
<proteinExistence type="predicted"/>
<accession>A0AAV7LYR0</accession>
<feature type="compositionally biased region" description="Basic and acidic residues" evidence="1">
    <location>
        <begin position="128"/>
        <end position="148"/>
    </location>
</feature>
<keyword evidence="3" id="KW-1185">Reference proteome</keyword>
<dbReference type="AlphaFoldDB" id="A0AAV7LYR0"/>
<dbReference type="Proteomes" id="UP001066276">
    <property type="component" value="Chromosome 10"/>
</dbReference>
<protein>
    <submittedName>
        <fullName evidence="2">Uncharacterized protein</fullName>
    </submittedName>
</protein>
<evidence type="ECO:0000313" key="3">
    <source>
        <dbReference type="Proteomes" id="UP001066276"/>
    </source>
</evidence>
<organism evidence="2 3">
    <name type="scientific">Pleurodeles waltl</name>
    <name type="common">Iberian ribbed newt</name>
    <dbReference type="NCBI Taxonomy" id="8319"/>
    <lineage>
        <taxon>Eukaryota</taxon>
        <taxon>Metazoa</taxon>
        <taxon>Chordata</taxon>
        <taxon>Craniata</taxon>
        <taxon>Vertebrata</taxon>
        <taxon>Euteleostomi</taxon>
        <taxon>Amphibia</taxon>
        <taxon>Batrachia</taxon>
        <taxon>Caudata</taxon>
        <taxon>Salamandroidea</taxon>
        <taxon>Salamandridae</taxon>
        <taxon>Pleurodelinae</taxon>
        <taxon>Pleurodeles</taxon>
    </lineage>
</organism>
<feature type="region of interest" description="Disordered" evidence="1">
    <location>
        <begin position="126"/>
        <end position="148"/>
    </location>
</feature>
<gene>
    <name evidence="2" type="ORF">NDU88_000655</name>
</gene>
<evidence type="ECO:0000256" key="1">
    <source>
        <dbReference type="SAM" id="MobiDB-lite"/>
    </source>
</evidence>
<evidence type="ECO:0000313" key="2">
    <source>
        <dbReference type="EMBL" id="KAJ1095492.1"/>
    </source>
</evidence>
<reference evidence="2" key="1">
    <citation type="journal article" date="2022" name="bioRxiv">
        <title>Sequencing and chromosome-scale assembly of the giantPleurodeles waltlgenome.</title>
        <authorList>
            <person name="Brown T."/>
            <person name="Elewa A."/>
            <person name="Iarovenko S."/>
            <person name="Subramanian E."/>
            <person name="Araus A.J."/>
            <person name="Petzold A."/>
            <person name="Susuki M."/>
            <person name="Suzuki K.-i.T."/>
            <person name="Hayashi T."/>
            <person name="Toyoda A."/>
            <person name="Oliveira C."/>
            <person name="Osipova E."/>
            <person name="Leigh N.D."/>
            <person name="Simon A."/>
            <person name="Yun M.H."/>
        </authorList>
    </citation>
    <scope>NUCLEOTIDE SEQUENCE</scope>
    <source>
        <strain evidence="2">20211129_DDA</strain>
        <tissue evidence="2">Liver</tissue>
    </source>
</reference>
<sequence length="148" mass="16086">MAAIYHRPRDATLRPWTHGAESQTAVNAEVLWTDAWTSGGLGSVRRDCGMRPLNSWDSWCRGTHIRLEDVWEAGAEVLTSDSGMSGRAGAEVLTSDSQGGWEAWCRGTHIRLEDVWEAGAEVLTSDSRMAERAGAEAHTSDSQGGREG</sequence>